<keyword evidence="2 6" id="KW-0479">Metal-binding</keyword>
<dbReference type="Pfam" id="PF14608">
    <property type="entry name" value="zf-CCCH_2"/>
    <property type="match status" value="1"/>
</dbReference>
<dbReference type="InterPro" id="IPR013520">
    <property type="entry name" value="Ribonucl_H"/>
</dbReference>
<dbReference type="SUPFAM" id="SSF90229">
    <property type="entry name" value="CCCH zinc finger"/>
    <property type="match status" value="2"/>
</dbReference>
<dbReference type="PANTHER" id="PTHR12801:SF159">
    <property type="entry name" value="C3H1-TYPE DOMAIN-CONTAINING PROTEIN"/>
    <property type="match status" value="1"/>
</dbReference>
<keyword evidence="3 6" id="KW-0863">Zinc-finger</keyword>
<dbReference type="GO" id="GO:0003676">
    <property type="term" value="F:nucleic acid binding"/>
    <property type="evidence" value="ECO:0007669"/>
    <property type="project" value="InterPro"/>
</dbReference>
<evidence type="ECO:0000313" key="9">
    <source>
        <dbReference type="Proteomes" id="UP000243217"/>
    </source>
</evidence>
<sequence length="316" mass="35324">MDKSKPKYAVFNPAAAPPCRFFASVNGCMKGDSCQFRHEGVGKVKQAPKKPTSKRGPCHFYQQGQCRNGAQCSFTHDDGLNDAMNKLSIASAPEESDTILTRDLLGPFFAIDVECVATGKNYLDRDVARIAVVSENEATVFDAYVKPSKPIVSYLTQLTGITARHLENARSLQEVLIDLKAILPKDCVLVGQSVDKDVEWLGLKEQEDFREIFDVAKLFCMPLPSKTSATKIRYFSLRHVVKYLLDESIQESDHDPVVDAVYAMKVFKRFRYLHESPGHRQAVLQTLAKTPQTPSFAKRHPVIDGVSLVPPQFPFE</sequence>
<dbReference type="Pfam" id="PF00642">
    <property type="entry name" value="zf-CCCH"/>
    <property type="match status" value="1"/>
</dbReference>
<evidence type="ECO:0000256" key="5">
    <source>
        <dbReference type="ARBA" id="ARBA00022833"/>
    </source>
</evidence>
<accession>A0A1V9Y8M6</accession>
<dbReference type="SUPFAM" id="SSF53098">
    <property type="entry name" value="Ribonuclease H-like"/>
    <property type="match status" value="1"/>
</dbReference>
<evidence type="ECO:0000313" key="8">
    <source>
        <dbReference type="EMBL" id="OQR82077.1"/>
    </source>
</evidence>
<evidence type="ECO:0000256" key="3">
    <source>
        <dbReference type="ARBA" id="ARBA00022771"/>
    </source>
</evidence>
<feature type="zinc finger region" description="C3H1-type" evidence="6">
    <location>
        <begin position="13"/>
        <end position="41"/>
    </location>
</feature>
<keyword evidence="5 6" id="KW-0862">Zinc</keyword>
<gene>
    <name evidence="8" type="ORF">THRCLA_23247</name>
</gene>
<dbReference type="EMBL" id="JNBS01004843">
    <property type="protein sequence ID" value="OQR82077.1"/>
    <property type="molecule type" value="Genomic_DNA"/>
</dbReference>
<keyword evidence="9" id="KW-1185">Reference proteome</keyword>
<keyword evidence="1" id="KW-0540">Nuclease</keyword>
<feature type="domain" description="C3H1-type" evidence="7">
    <location>
        <begin position="13"/>
        <end position="41"/>
    </location>
</feature>
<evidence type="ECO:0000259" key="7">
    <source>
        <dbReference type="PROSITE" id="PS50103"/>
    </source>
</evidence>
<protein>
    <recommendedName>
        <fullName evidence="7">C3H1-type domain-containing protein</fullName>
    </recommendedName>
</protein>
<dbReference type="AlphaFoldDB" id="A0A1V9Y8M6"/>
<dbReference type="Gene3D" id="3.30.420.10">
    <property type="entry name" value="Ribonuclease H-like superfamily/Ribonuclease H"/>
    <property type="match status" value="1"/>
</dbReference>
<evidence type="ECO:0000256" key="2">
    <source>
        <dbReference type="ARBA" id="ARBA00022723"/>
    </source>
</evidence>
<dbReference type="Proteomes" id="UP000243217">
    <property type="component" value="Unassembled WGS sequence"/>
</dbReference>
<dbReference type="SMART" id="SM00356">
    <property type="entry name" value="ZnF_C3H1"/>
    <property type="match status" value="2"/>
</dbReference>
<evidence type="ECO:0000256" key="1">
    <source>
        <dbReference type="ARBA" id="ARBA00022722"/>
    </source>
</evidence>
<organism evidence="8 9">
    <name type="scientific">Thraustotheca clavata</name>
    <dbReference type="NCBI Taxonomy" id="74557"/>
    <lineage>
        <taxon>Eukaryota</taxon>
        <taxon>Sar</taxon>
        <taxon>Stramenopiles</taxon>
        <taxon>Oomycota</taxon>
        <taxon>Saprolegniomycetes</taxon>
        <taxon>Saprolegniales</taxon>
        <taxon>Achlyaceae</taxon>
        <taxon>Thraustotheca</taxon>
    </lineage>
</organism>
<dbReference type="GO" id="GO:0005634">
    <property type="term" value="C:nucleus"/>
    <property type="evidence" value="ECO:0007669"/>
    <property type="project" value="TreeGrafter"/>
</dbReference>
<dbReference type="GO" id="GO:0004527">
    <property type="term" value="F:exonuclease activity"/>
    <property type="evidence" value="ECO:0007669"/>
    <property type="project" value="InterPro"/>
</dbReference>
<feature type="zinc finger region" description="C3H1-type" evidence="6">
    <location>
        <begin position="52"/>
        <end position="79"/>
    </location>
</feature>
<name>A0A1V9Y8M6_9STRA</name>
<dbReference type="SMART" id="SM00479">
    <property type="entry name" value="EXOIII"/>
    <property type="match status" value="1"/>
</dbReference>
<dbReference type="Pfam" id="PF00929">
    <property type="entry name" value="RNase_T"/>
    <property type="match status" value="1"/>
</dbReference>
<comment type="caution">
    <text evidence="8">The sequence shown here is derived from an EMBL/GenBank/DDBJ whole genome shotgun (WGS) entry which is preliminary data.</text>
</comment>
<dbReference type="PANTHER" id="PTHR12801">
    <property type="entry name" value="RNA EXONUCLEASE REXO1 / RECO3 FAMILY MEMBER-RELATED"/>
    <property type="match status" value="1"/>
</dbReference>
<evidence type="ECO:0000256" key="6">
    <source>
        <dbReference type="PROSITE-ProRule" id="PRU00723"/>
    </source>
</evidence>
<dbReference type="STRING" id="74557.A0A1V9Y8M6"/>
<reference evidence="8 9" key="1">
    <citation type="journal article" date="2014" name="Genome Biol. Evol.">
        <title>The secreted proteins of Achlya hypogyna and Thraustotheca clavata identify the ancestral oomycete secretome and reveal gene acquisitions by horizontal gene transfer.</title>
        <authorList>
            <person name="Misner I."/>
            <person name="Blouin N."/>
            <person name="Leonard G."/>
            <person name="Richards T.A."/>
            <person name="Lane C.E."/>
        </authorList>
    </citation>
    <scope>NUCLEOTIDE SEQUENCE [LARGE SCALE GENOMIC DNA]</scope>
    <source>
        <strain evidence="8 9">ATCC 34112</strain>
    </source>
</reference>
<dbReference type="InterPro" id="IPR036855">
    <property type="entry name" value="Znf_CCCH_sf"/>
</dbReference>
<dbReference type="InterPro" id="IPR036397">
    <property type="entry name" value="RNaseH_sf"/>
</dbReference>
<proteinExistence type="predicted"/>
<keyword evidence="4" id="KW-0378">Hydrolase</keyword>
<dbReference type="InterPro" id="IPR000571">
    <property type="entry name" value="Znf_CCCH"/>
</dbReference>
<feature type="domain" description="C3H1-type" evidence="7">
    <location>
        <begin position="52"/>
        <end position="79"/>
    </location>
</feature>
<dbReference type="OrthoDB" id="16516at2759"/>
<dbReference type="GO" id="GO:0008270">
    <property type="term" value="F:zinc ion binding"/>
    <property type="evidence" value="ECO:0007669"/>
    <property type="project" value="UniProtKB-KW"/>
</dbReference>
<dbReference type="InterPro" id="IPR047021">
    <property type="entry name" value="REXO1/3/4-like"/>
</dbReference>
<dbReference type="InterPro" id="IPR012337">
    <property type="entry name" value="RNaseH-like_sf"/>
</dbReference>
<evidence type="ECO:0000256" key="4">
    <source>
        <dbReference type="ARBA" id="ARBA00022801"/>
    </source>
</evidence>
<dbReference type="Gene3D" id="3.30.1370.210">
    <property type="match status" value="1"/>
</dbReference>
<dbReference type="PROSITE" id="PS50103">
    <property type="entry name" value="ZF_C3H1"/>
    <property type="match status" value="2"/>
</dbReference>